<feature type="region of interest" description="Disordered" evidence="1">
    <location>
        <begin position="394"/>
        <end position="434"/>
    </location>
</feature>
<dbReference type="Proteomes" id="UP001221757">
    <property type="component" value="Unassembled WGS sequence"/>
</dbReference>
<feature type="region of interest" description="Disordered" evidence="1">
    <location>
        <begin position="815"/>
        <end position="956"/>
    </location>
</feature>
<feature type="compositionally biased region" description="Pro residues" evidence="1">
    <location>
        <begin position="394"/>
        <end position="407"/>
    </location>
</feature>
<comment type="caution">
    <text evidence="2">The sequence shown here is derived from an EMBL/GenBank/DDBJ whole genome shotgun (WGS) entry which is preliminary data.</text>
</comment>
<feature type="compositionally biased region" description="Low complexity" evidence="1">
    <location>
        <begin position="275"/>
        <end position="285"/>
    </location>
</feature>
<feature type="region of interest" description="Disordered" evidence="1">
    <location>
        <begin position="165"/>
        <end position="196"/>
    </location>
</feature>
<evidence type="ECO:0000313" key="3">
    <source>
        <dbReference type="Proteomes" id="UP001221757"/>
    </source>
</evidence>
<feature type="compositionally biased region" description="Polar residues" evidence="1">
    <location>
        <begin position="754"/>
        <end position="763"/>
    </location>
</feature>
<evidence type="ECO:0000256" key="1">
    <source>
        <dbReference type="SAM" id="MobiDB-lite"/>
    </source>
</evidence>
<name>A0AAD7D8R4_MYCRO</name>
<feature type="compositionally biased region" description="Basic residues" evidence="1">
    <location>
        <begin position="922"/>
        <end position="941"/>
    </location>
</feature>
<dbReference type="EMBL" id="JARKIE010000103">
    <property type="protein sequence ID" value="KAJ7684053.1"/>
    <property type="molecule type" value="Genomic_DNA"/>
</dbReference>
<feature type="compositionally biased region" description="Polar residues" evidence="1">
    <location>
        <begin position="165"/>
        <end position="181"/>
    </location>
</feature>
<gene>
    <name evidence="2" type="ORF">B0H17DRAFT_1137443</name>
</gene>
<feature type="compositionally biased region" description="Acidic residues" evidence="1">
    <location>
        <begin position="845"/>
        <end position="858"/>
    </location>
</feature>
<dbReference type="AlphaFoldDB" id="A0AAD7D8R4"/>
<feature type="compositionally biased region" description="Pro residues" evidence="1">
    <location>
        <begin position="1066"/>
        <end position="1081"/>
    </location>
</feature>
<feature type="region of interest" description="Disordered" evidence="1">
    <location>
        <begin position="1034"/>
        <end position="1084"/>
    </location>
</feature>
<feature type="compositionally biased region" description="Basic residues" evidence="1">
    <location>
        <begin position="829"/>
        <end position="839"/>
    </location>
</feature>
<feature type="region of interest" description="Disordered" evidence="1">
    <location>
        <begin position="746"/>
        <end position="767"/>
    </location>
</feature>
<protein>
    <submittedName>
        <fullName evidence="2">Uncharacterized protein</fullName>
    </submittedName>
</protein>
<accession>A0AAD7D8R4</accession>
<reference evidence="2" key="1">
    <citation type="submission" date="2023-03" db="EMBL/GenBank/DDBJ databases">
        <title>Massive genome expansion in bonnet fungi (Mycena s.s.) driven by repeated elements and novel gene families across ecological guilds.</title>
        <authorList>
            <consortium name="Lawrence Berkeley National Laboratory"/>
            <person name="Harder C.B."/>
            <person name="Miyauchi S."/>
            <person name="Viragh M."/>
            <person name="Kuo A."/>
            <person name="Thoen E."/>
            <person name="Andreopoulos B."/>
            <person name="Lu D."/>
            <person name="Skrede I."/>
            <person name="Drula E."/>
            <person name="Henrissat B."/>
            <person name="Morin E."/>
            <person name="Kohler A."/>
            <person name="Barry K."/>
            <person name="LaButti K."/>
            <person name="Morin E."/>
            <person name="Salamov A."/>
            <person name="Lipzen A."/>
            <person name="Mereny Z."/>
            <person name="Hegedus B."/>
            <person name="Baldrian P."/>
            <person name="Stursova M."/>
            <person name="Weitz H."/>
            <person name="Taylor A."/>
            <person name="Grigoriev I.V."/>
            <person name="Nagy L.G."/>
            <person name="Martin F."/>
            <person name="Kauserud H."/>
        </authorList>
    </citation>
    <scope>NUCLEOTIDE SEQUENCE</scope>
    <source>
        <strain evidence="2">CBHHK067</strain>
    </source>
</reference>
<proteinExistence type="predicted"/>
<feature type="compositionally biased region" description="Pro residues" evidence="1">
    <location>
        <begin position="286"/>
        <end position="306"/>
    </location>
</feature>
<keyword evidence="3" id="KW-1185">Reference proteome</keyword>
<organism evidence="2 3">
    <name type="scientific">Mycena rosella</name>
    <name type="common">Pink bonnet</name>
    <name type="synonym">Agaricus rosellus</name>
    <dbReference type="NCBI Taxonomy" id="1033263"/>
    <lineage>
        <taxon>Eukaryota</taxon>
        <taxon>Fungi</taxon>
        <taxon>Dikarya</taxon>
        <taxon>Basidiomycota</taxon>
        <taxon>Agaricomycotina</taxon>
        <taxon>Agaricomycetes</taxon>
        <taxon>Agaricomycetidae</taxon>
        <taxon>Agaricales</taxon>
        <taxon>Marasmiineae</taxon>
        <taxon>Mycenaceae</taxon>
        <taxon>Mycena</taxon>
    </lineage>
</organism>
<evidence type="ECO:0000313" key="2">
    <source>
        <dbReference type="EMBL" id="KAJ7684053.1"/>
    </source>
</evidence>
<feature type="region of interest" description="Disordered" evidence="1">
    <location>
        <begin position="275"/>
        <end position="310"/>
    </location>
</feature>
<sequence length="1117" mass="119613">MTRRLGESEQLLYWRMQPYQHLLANHVHHVRKMEALRTPPPNPPNPADLFNTPSYLNSLSFSTPLSERAYADLTPLRSDASPGLESSPYVSDDFGEGDNSIMAALDVLDPHHPLNLSMPNMQCLEEEAGMEQDNISVSRIGLNLTCRRPPAPTIFVHKVLLSPNNMATRSSRPPMRTMSTHHPSRDDQVPHNAADTDDDTEIDELAFLQPPTPVHPTSRLTSVPISPRHRCGIRLALRRTRRNSACQTHLAGAGLRRQRDVEAAAVASAGPSFATATTLPTTASPQHPPLPPPTPPPLAPARPPKLAPGKAEAAATRPVCFNGPLLPPPAKKAADSANIFQMGSLQLPPPEADCFSPQSHGGSIDIFLEVAGFEEHTLPPPPLKSVLPPPPVPLSILPPPPPPPSSTLPPASIRGTNTGEGKGAVGEDSADEDAEDGVAAAFLSDGSDPPCGRPSAATKEALENCYKQVPDVLDATYKQTGYSSKCLMDGFLLHIHSDKTRGSNEWNRYQQYANRNAATASQSTGMSTSPTHGREATTTCLWHCWWMSSIGHSQMDGLFTDRKLQSLLIHVGSHVNEDTELGTILSTRGLFNLPSSLKFDKEDLLGVTKTIAFTTTADQLEGVDLKICSTAASSGASIAASLASVPTSLAPKMESKIKPDLDKRACAAKHGVANTKSVHQIRELMAAAAVKDIVVDFFRKLPLPTDSRGPASIKSYLETEYRSWATPAVSVCRRNFRPIRAPAGSRSAYEGCASSDTHTQQNSPGGGLDASAVVTYWRLSGDAQVPCMIGEQQIIHVCFDLDALKGPLLASSLREEKAVPKRAAVASKRTAKSAKGKGKGKMEEVESEDEEEAEEEGAVQEGSRAAPQKDKARPRSRKHPKSPICEASNGEASPSPRVWKRLQLRIPDSNADESDSDAPIVKGKKRQSPADHHKKPAKRVRLAPPEASRDAPVKSVEPNPVEFDWELSACAPPTVIPCPRNANPPDRGSATVAGAPCARMQSHVEVPPAAVDPRRLGMLGAAIQPAKDQCKRCLQAPSNAVAGPSGQKHQPSRAPSTERQRQRSPVPSPPSTVAPPAPPPAGAADPMAVLQALANFLPEQIMATFAMLRDATAPAGN</sequence>